<feature type="transmembrane region" description="Helical" evidence="1">
    <location>
        <begin position="187"/>
        <end position="208"/>
    </location>
</feature>
<feature type="transmembrane region" description="Helical" evidence="1">
    <location>
        <begin position="89"/>
        <end position="106"/>
    </location>
</feature>
<reference evidence="2 3" key="1">
    <citation type="submission" date="2019-03" db="EMBL/GenBank/DDBJ databases">
        <title>Genomic Encyclopedia of Type Strains, Phase IV (KMG-IV): sequencing the most valuable type-strain genomes for metagenomic binning, comparative biology and taxonomic classification.</title>
        <authorList>
            <person name="Goeker M."/>
        </authorList>
    </citation>
    <scope>NUCLEOTIDE SEQUENCE [LARGE SCALE GENOMIC DNA]</scope>
    <source>
        <strain evidence="2 3">DSM 100013</strain>
    </source>
</reference>
<accession>A0A4R2TJD0</accession>
<feature type="transmembrane region" description="Helical" evidence="1">
    <location>
        <begin position="238"/>
        <end position="255"/>
    </location>
</feature>
<dbReference type="Proteomes" id="UP000295504">
    <property type="component" value="Unassembled WGS sequence"/>
</dbReference>
<dbReference type="InterPro" id="IPR007163">
    <property type="entry name" value="VCA0040-like"/>
</dbReference>
<protein>
    <submittedName>
        <fullName evidence="2">Putative membrane protein</fullName>
    </submittedName>
</protein>
<dbReference type="PANTHER" id="PTHR37308">
    <property type="entry name" value="INTEGRAL MEMBRANE PROTEIN"/>
    <property type="match status" value="1"/>
</dbReference>
<keyword evidence="1" id="KW-0472">Membrane</keyword>
<dbReference type="EMBL" id="SLYC01000015">
    <property type="protein sequence ID" value="TCQ02487.1"/>
    <property type="molecule type" value="Genomic_DNA"/>
</dbReference>
<comment type="caution">
    <text evidence="2">The sequence shown here is derived from an EMBL/GenBank/DDBJ whole genome shotgun (WGS) entry which is preliminary data.</text>
</comment>
<evidence type="ECO:0000256" key="1">
    <source>
        <dbReference type="SAM" id="Phobius"/>
    </source>
</evidence>
<organism evidence="2 3">
    <name type="scientific">Serpentinicella alkaliphila</name>
    <dbReference type="NCBI Taxonomy" id="1734049"/>
    <lineage>
        <taxon>Bacteria</taxon>
        <taxon>Bacillati</taxon>
        <taxon>Bacillota</taxon>
        <taxon>Clostridia</taxon>
        <taxon>Peptostreptococcales</taxon>
        <taxon>Natronincolaceae</taxon>
        <taxon>Serpentinicella</taxon>
    </lineage>
</organism>
<name>A0A4R2TJD0_9FIRM</name>
<feature type="transmembrane region" description="Helical" evidence="1">
    <location>
        <begin position="18"/>
        <end position="43"/>
    </location>
</feature>
<dbReference type="AlphaFoldDB" id="A0A4R2TJD0"/>
<dbReference type="Pfam" id="PF04018">
    <property type="entry name" value="VCA0040-like"/>
    <property type="match status" value="1"/>
</dbReference>
<keyword evidence="1" id="KW-1133">Transmembrane helix</keyword>
<gene>
    <name evidence="2" type="ORF">EDD79_10154</name>
</gene>
<keyword evidence="1" id="KW-0812">Transmembrane</keyword>
<feature type="transmembrane region" description="Helical" evidence="1">
    <location>
        <begin position="148"/>
        <end position="175"/>
    </location>
</feature>
<dbReference type="PANTHER" id="PTHR37308:SF1">
    <property type="entry name" value="POLYPRENYL-PHOSPHATE TRANSPORTER"/>
    <property type="match status" value="1"/>
</dbReference>
<dbReference type="RefSeq" id="WP_132848371.1">
    <property type="nucleotide sequence ID" value="NZ_CP058648.1"/>
</dbReference>
<dbReference type="OrthoDB" id="9793746at2"/>
<feature type="transmembrane region" description="Helical" evidence="1">
    <location>
        <begin position="64"/>
        <end position="83"/>
    </location>
</feature>
<feature type="transmembrane region" description="Helical" evidence="1">
    <location>
        <begin position="118"/>
        <end position="136"/>
    </location>
</feature>
<keyword evidence="3" id="KW-1185">Reference proteome</keyword>
<sequence>MEKIVDEALELNEHQLQLFIKGIILGIGMTLPGISGGTILLLFGMHERILSGIFKIPIKSYISLGTGTLIGGFTGVYLLSYLFEFHKSATSSFILGCIVMSIPFILKRSTGFSKRNNLILVIGVILAYIIMYMPTLKNVGSITIGQTFIAGFISSIAMMIPGISGSSILVVLGIYEEILLVVRELRFVSISVFVIGAGFGLITISQVLKTLFAKFQSEILFFFSGLILGSSKILFPEQLSIISIITFIAGVGIVYKCGNYR</sequence>
<proteinExistence type="predicted"/>
<evidence type="ECO:0000313" key="2">
    <source>
        <dbReference type="EMBL" id="TCQ02487.1"/>
    </source>
</evidence>
<evidence type="ECO:0000313" key="3">
    <source>
        <dbReference type="Proteomes" id="UP000295504"/>
    </source>
</evidence>